<dbReference type="Proteomes" id="UP000265520">
    <property type="component" value="Unassembled WGS sequence"/>
</dbReference>
<name>A0A392UJV3_9FABA</name>
<proteinExistence type="predicted"/>
<sequence>QPRTSTATMAKTHTPTATNPDPYNDWRWQREQRREVLIRDEKNYQRGGADSGLTTH</sequence>
<feature type="non-terminal residue" evidence="2">
    <location>
        <position position="1"/>
    </location>
</feature>
<feature type="region of interest" description="Disordered" evidence="1">
    <location>
        <begin position="1"/>
        <end position="24"/>
    </location>
</feature>
<protein>
    <submittedName>
        <fullName evidence="2">Uncharacterized protein</fullName>
    </submittedName>
</protein>
<keyword evidence="3" id="KW-1185">Reference proteome</keyword>
<dbReference type="AlphaFoldDB" id="A0A392UJV3"/>
<evidence type="ECO:0000313" key="2">
    <source>
        <dbReference type="EMBL" id="MCI72924.1"/>
    </source>
</evidence>
<evidence type="ECO:0000313" key="3">
    <source>
        <dbReference type="Proteomes" id="UP000265520"/>
    </source>
</evidence>
<organism evidence="2 3">
    <name type="scientific">Trifolium medium</name>
    <dbReference type="NCBI Taxonomy" id="97028"/>
    <lineage>
        <taxon>Eukaryota</taxon>
        <taxon>Viridiplantae</taxon>
        <taxon>Streptophyta</taxon>
        <taxon>Embryophyta</taxon>
        <taxon>Tracheophyta</taxon>
        <taxon>Spermatophyta</taxon>
        <taxon>Magnoliopsida</taxon>
        <taxon>eudicotyledons</taxon>
        <taxon>Gunneridae</taxon>
        <taxon>Pentapetalae</taxon>
        <taxon>rosids</taxon>
        <taxon>fabids</taxon>
        <taxon>Fabales</taxon>
        <taxon>Fabaceae</taxon>
        <taxon>Papilionoideae</taxon>
        <taxon>50 kb inversion clade</taxon>
        <taxon>NPAAA clade</taxon>
        <taxon>Hologalegina</taxon>
        <taxon>IRL clade</taxon>
        <taxon>Trifolieae</taxon>
        <taxon>Trifolium</taxon>
    </lineage>
</organism>
<dbReference type="EMBL" id="LXQA010828011">
    <property type="protein sequence ID" value="MCI72924.1"/>
    <property type="molecule type" value="Genomic_DNA"/>
</dbReference>
<accession>A0A392UJV3</accession>
<feature type="compositionally biased region" description="Polar residues" evidence="1">
    <location>
        <begin position="1"/>
        <end position="21"/>
    </location>
</feature>
<comment type="caution">
    <text evidence="2">The sequence shown here is derived from an EMBL/GenBank/DDBJ whole genome shotgun (WGS) entry which is preliminary data.</text>
</comment>
<evidence type="ECO:0000256" key="1">
    <source>
        <dbReference type="SAM" id="MobiDB-lite"/>
    </source>
</evidence>
<reference evidence="2 3" key="1">
    <citation type="journal article" date="2018" name="Front. Plant Sci.">
        <title>Red Clover (Trifolium pratense) and Zigzag Clover (T. medium) - A Picture of Genomic Similarities and Differences.</title>
        <authorList>
            <person name="Dluhosova J."/>
            <person name="Istvanek J."/>
            <person name="Nedelnik J."/>
            <person name="Repkova J."/>
        </authorList>
    </citation>
    <scope>NUCLEOTIDE SEQUENCE [LARGE SCALE GENOMIC DNA]</scope>
    <source>
        <strain evidence="3">cv. 10/8</strain>
        <tissue evidence="2">Leaf</tissue>
    </source>
</reference>